<name>T1FXI8_HELRO</name>
<gene>
    <name evidence="9" type="primary">20213536</name>
    <name evidence="8" type="ORF">HELRODRAFT_63669</name>
</gene>
<dbReference type="InterPro" id="IPR036388">
    <property type="entry name" value="WH-like_DNA-bd_sf"/>
</dbReference>
<protein>
    <recommendedName>
        <fullName evidence="7">AAA+ ATPase domain-containing protein</fullName>
    </recommendedName>
</protein>
<evidence type="ECO:0000313" key="10">
    <source>
        <dbReference type="Proteomes" id="UP000015101"/>
    </source>
</evidence>
<dbReference type="GO" id="GO:0051301">
    <property type="term" value="P:cell division"/>
    <property type="evidence" value="ECO:0007669"/>
    <property type="project" value="UniProtKB-KW"/>
</dbReference>
<reference evidence="9" key="3">
    <citation type="submission" date="2015-06" db="UniProtKB">
        <authorList>
            <consortium name="EnsemblMetazoa"/>
        </authorList>
    </citation>
    <scope>IDENTIFICATION</scope>
</reference>
<dbReference type="SMART" id="SM00382">
    <property type="entry name" value="AAA"/>
    <property type="match status" value="1"/>
</dbReference>
<feature type="domain" description="AAA+ ATPase" evidence="7">
    <location>
        <begin position="38"/>
        <end position="175"/>
    </location>
</feature>
<dbReference type="KEGG" id="hro:HELRODRAFT_63669"/>
<keyword evidence="5" id="KW-0539">Nucleus</keyword>
<dbReference type="Pfam" id="PF22606">
    <property type="entry name" value="Cdc6-ORC-like_ATPase_lid"/>
    <property type="match status" value="1"/>
</dbReference>
<dbReference type="PIRSF" id="PIRSF001767">
    <property type="entry name" value="Cdc6"/>
    <property type="match status" value="1"/>
</dbReference>
<evidence type="ECO:0000256" key="3">
    <source>
        <dbReference type="ARBA" id="ARBA00022618"/>
    </source>
</evidence>
<evidence type="ECO:0000313" key="8">
    <source>
        <dbReference type="EMBL" id="ESO12913.1"/>
    </source>
</evidence>
<dbReference type="EMBL" id="KB095811">
    <property type="protein sequence ID" value="ESO12913.1"/>
    <property type="molecule type" value="Genomic_DNA"/>
</dbReference>
<dbReference type="CDD" id="cd00009">
    <property type="entry name" value="AAA"/>
    <property type="match status" value="1"/>
</dbReference>
<keyword evidence="6" id="KW-0131">Cell cycle</keyword>
<evidence type="ECO:0000256" key="1">
    <source>
        <dbReference type="ARBA" id="ARBA00004123"/>
    </source>
</evidence>
<evidence type="ECO:0000256" key="4">
    <source>
        <dbReference type="ARBA" id="ARBA00022705"/>
    </source>
</evidence>
<dbReference type="InterPro" id="IPR050311">
    <property type="entry name" value="ORC1/CDC6"/>
</dbReference>
<dbReference type="RefSeq" id="XP_009009633.1">
    <property type="nucleotide sequence ID" value="XM_009011385.1"/>
</dbReference>
<dbReference type="GeneID" id="20213536"/>
<evidence type="ECO:0000313" key="9">
    <source>
        <dbReference type="EnsemblMetazoa" id="HelroP63669"/>
    </source>
</evidence>
<dbReference type="CTD" id="20213536"/>
<proteinExistence type="inferred from homology"/>
<dbReference type="GO" id="GO:0033314">
    <property type="term" value="P:mitotic DNA replication checkpoint signaling"/>
    <property type="evidence" value="ECO:0000318"/>
    <property type="project" value="GO_Central"/>
</dbReference>
<dbReference type="GO" id="GO:0003688">
    <property type="term" value="F:DNA replication origin binding"/>
    <property type="evidence" value="ECO:0000318"/>
    <property type="project" value="GO_Central"/>
</dbReference>
<sequence>YSSTKQALTTSLPDFLVCRDAEFKLVKNYIADHIDQSKPGSMYISGAPGTGKTAVLNFALKSIPTSSPKVFINCMSLRNSQAIYSNIWMLLSPTSAKKSANSAKDAVADIEDFITSNQQSIILVLDEIDSLDSRNQEVLYTIFGWPSLKNSKLILVGIANSLDLTDRILPRLQSDESCKPQLMNFTPYSKDEISQIILNRLSKVCFVEGEQILDAPAVNFCSRKVSSMAGDLRMALNICTRAVEIVEMEVKKSKLNESAALNTGVKKVTVPVILKVINEVFIQKVALKTDAPMIIPLQQMLVMCTMLLMGKLAKGSKEITLGKLHENLNKVCLKNGFGRVDQGELLSHCLSIEDQGMMTIKKNKQVRLHKLSLRVNEQELESVIQDKTLLSTILQKGI</sequence>
<dbReference type="Pfam" id="PF00004">
    <property type="entry name" value="AAA"/>
    <property type="match status" value="1"/>
</dbReference>
<dbReference type="SUPFAM" id="SSF52540">
    <property type="entry name" value="P-loop containing nucleoside triphosphate hydrolases"/>
    <property type="match status" value="1"/>
</dbReference>
<evidence type="ECO:0000259" key="7">
    <source>
        <dbReference type="SMART" id="SM00382"/>
    </source>
</evidence>
<dbReference type="Gene3D" id="3.40.50.300">
    <property type="entry name" value="P-loop containing nucleotide triphosphate hydrolases"/>
    <property type="match status" value="1"/>
</dbReference>
<dbReference type="InterPro" id="IPR054425">
    <property type="entry name" value="Cdc6_ORC1-like_ATPase_lid"/>
</dbReference>
<dbReference type="AlphaFoldDB" id="T1FXI8"/>
<dbReference type="PANTHER" id="PTHR10763">
    <property type="entry name" value="CELL DIVISION CONTROL PROTEIN 6-RELATED"/>
    <property type="match status" value="1"/>
</dbReference>
<keyword evidence="10" id="KW-1185">Reference proteome</keyword>
<keyword evidence="4" id="KW-0235">DNA replication</keyword>
<dbReference type="Proteomes" id="UP000015101">
    <property type="component" value="Unassembled WGS sequence"/>
</dbReference>
<evidence type="ECO:0000256" key="5">
    <source>
        <dbReference type="ARBA" id="ARBA00023242"/>
    </source>
</evidence>
<dbReference type="SUPFAM" id="SSF46785">
    <property type="entry name" value="Winged helix' DNA-binding domain"/>
    <property type="match status" value="1"/>
</dbReference>
<reference evidence="10" key="1">
    <citation type="submission" date="2012-12" db="EMBL/GenBank/DDBJ databases">
        <authorList>
            <person name="Hellsten U."/>
            <person name="Grimwood J."/>
            <person name="Chapman J.A."/>
            <person name="Shapiro H."/>
            <person name="Aerts A."/>
            <person name="Otillar R.P."/>
            <person name="Terry A.Y."/>
            <person name="Boore J.L."/>
            <person name="Simakov O."/>
            <person name="Marletaz F."/>
            <person name="Cho S.-J."/>
            <person name="Edsinger-Gonzales E."/>
            <person name="Havlak P."/>
            <person name="Kuo D.-H."/>
            <person name="Larsson T."/>
            <person name="Lv J."/>
            <person name="Arendt D."/>
            <person name="Savage R."/>
            <person name="Osoegawa K."/>
            <person name="de Jong P."/>
            <person name="Lindberg D.R."/>
            <person name="Seaver E.C."/>
            <person name="Weisblat D.A."/>
            <person name="Putnam N.H."/>
            <person name="Grigoriev I.V."/>
            <person name="Rokhsar D.S."/>
        </authorList>
    </citation>
    <scope>NUCLEOTIDE SEQUENCE</scope>
</reference>
<keyword evidence="3" id="KW-0132">Cell division</keyword>
<dbReference type="InterPro" id="IPR003593">
    <property type="entry name" value="AAA+_ATPase"/>
</dbReference>
<evidence type="ECO:0000256" key="6">
    <source>
        <dbReference type="ARBA" id="ARBA00023306"/>
    </source>
</evidence>
<dbReference type="GO" id="GO:0005524">
    <property type="term" value="F:ATP binding"/>
    <property type="evidence" value="ECO:0007669"/>
    <property type="project" value="InterPro"/>
</dbReference>
<dbReference type="STRING" id="6412.T1FXI8"/>
<dbReference type="FunCoup" id="T1FXI8">
    <property type="interactions" value="1100"/>
</dbReference>
<dbReference type="GO" id="GO:0005634">
    <property type="term" value="C:nucleus"/>
    <property type="evidence" value="ECO:0000318"/>
    <property type="project" value="GO_Central"/>
</dbReference>
<dbReference type="InterPro" id="IPR003959">
    <property type="entry name" value="ATPase_AAA_core"/>
</dbReference>
<dbReference type="PANTHER" id="PTHR10763:SF26">
    <property type="entry name" value="CELL DIVISION CONTROL PROTEIN 6 HOMOLOG"/>
    <property type="match status" value="1"/>
</dbReference>
<dbReference type="InterPro" id="IPR016314">
    <property type="entry name" value="Cdc6/18"/>
</dbReference>
<dbReference type="FunFam" id="3.40.50.300:FF:000547">
    <property type="entry name" value="Cell division control protein"/>
    <property type="match status" value="1"/>
</dbReference>
<dbReference type="GO" id="GO:0006270">
    <property type="term" value="P:DNA replication initiation"/>
    <property type="evidence" value="ECO:0000318"/>
    <property type="project" value="GO_Central"/>
</dbReference>
<dbReference type="InterPro" id="IPR027417">
    <property type="entry name" value="P-loop_NTPase"/>
</dbReference>
<reference evidence="8 10" key="2">
    <citation type="journal article" date="2013" name="Nature">
        <title>Insights into bilaterian evolution from three spiralian genomes.</title>
        <authorList>
            <person name="Simakov O."/>
            <person name="Marletaz F."/>
            <person name="Cho S.J."/>
            <person name="Edsinger-Gonzales E."/>
            <person name="Havlak P."/>
            <person name="Hellsten U."/>
            <person name="Kuo D.H."/>
            <person name="Larsson T."/>
            <person name="Lv J."/>
            <person name="Arendt D."/>
            <person name="Savage R."/>
            <person name="Osoegawa K."/>
            <person name="de Jong P."/>
            <person name="Grimwood J."/>
            <person name="Chapman J.A."/>
            <person name="Shapiro H."/>
            <person name="Aerts A."/>
            <person name="Otillar R.P."/>
            <person name="Terry A.Y."/>
            <person name="Boore J.L."/>
            <person name="Grigoriev I.V."/>
            <person name="Lindberg D.R."/>
            <person name="Seaver E.C."/>
            <person name="Weisblat D.A."/>
            <person name="Putnam N.H."/>
            <person name="Rokhsar D.S."/>
        </authorList>
    </citation>
    <scope>NUCLEOTIDE SEQUENCE</scope>
</reference>
<accession>T1FXI8</accession>
<dbReference type="Gene3D" id="1.10.10.10">
    <property type="entry name" value="Winged helix-like DNA-binding domain superfamily/Winged helix DNA-binding domain"/>
    <property type="match status" value="1"/>
</dbReference>
<dbReference type="eggNOG" id="KOG2227">
    <property type="taxonomic scope" value="Eukaryota"/>
</dbReference>
<dbReference type="HOGENOM" id="CLU_012774_3_1_1"/>
<dbReference type="InParanoid" id="T1FXI8"/>
<dbReference type="OrthoDB" id="1926878at2759"/>
<dbReference type="EMBL" id="AMQM01000260">
    <property type="status" value="NOT_ANNOTATED_CDS"/>
    <property type="molecule type" value="Genomic_DNA"/>
</dbReference>
<dbReference type="GO" id="GO:0016887">
    <property type="term" value="F:ATP hydrolysis activity"/>
    <property type="evidence" value="ECO:0007669"/>
    <property type="project" value="InterPro"/>
</dbReference>
<dbReference type="Pfam" id="PF09079">
    <property type="entry name" value="WHD_Cdc6"/>
    <property type="match status" value="1"/>
</dbReference>
<evidence type="ECO:0000256" key="2">
    <source>
        <dbReference type="ARBA" id="ARBA00006184"/>
    </source>
</evidence>
<organism evidence="9 10">
    <name type="scientific">Helobdella robusta</name>
    <name type="common">Californian leech</name>
    <dbReference type="NCBI Taxonomy" id="6412"/>
    <lineage>
        <taxon>Eukaryota</taxon>
        <taxon>Metazoa</taxon>
        <taxon>Spiralia</taxon>
        <taxon>Lophotrochozoa</taxon>
        <taxon>Annelida</taxon>
        <taxon>Clitellata</taxon>
        <taxon>Hirudinea</taxon>
        <taxon>Rhynchobdellida</taxon>
        <taxon>Glossiphoniidae</taxon>
        <taxon>Helobdella</taxon>
    </lineage>
</organism>
<comment type="subcellular location">
    <subcellularLocation>
        <location evidence="1">Nucleus</location>
    </subcellularLocation>
</comment>
<dbReference type="EnsemblMetazoa" id="HelroT63669">
    <property type="protein sequence ID" value="HelroP63669"/>
    <property type="gene ID" value="HelroG63669"/>
</dbReference>
<comment type="similarity">
    <text evidence="2">Belongs to the CDC6/cdc18 family.</text>
</comment>
<dbReference type="FunFam" id="1.10.8.60:FF:000058">
    <property type="entry name" value="Cell division control protein"/>
    <property type="match status" value="1"/>
</dbReference>
<dbReference type="InterPro" id="IPR015163">
    <property type="entry name" value="Cdc6_C"/>
</dbReference>
<dbReference type="Gene3D" id="1.10.8.60">
    <property type="match status" value="1"/>
</dbReference>
<dbReference type="InterPro" id="IPR036390">
    <property type="entry name" value="WH_DNA-bd_sf"/>
</dbReference>
<dbReference type="OMA" id="WPTDEVY"/>